<dbReference type="EMBL" id="CP154858">
    <property type="protein sequence ID" value="XDT70914.1"/>
    <property type="molecule type" value="Genomic_DNA"/>
</dbReference>
<dbReference type="Pfam" id="PF09424">
    <property type="entry name" value="YqeY"/>
    <property type="match status" value="1"/>
</dbReference>
<dbReference type="SUPFAM" id="SSF89095">
    <property type="entry name" value="GatB/YqeY motif"/>
    <property type="match status" value="1"/>
</dbReference>
<dbReference type="RefSeq" id="WP_369599955.1">
    <property type="nucleotide sequence ID" value="NZ_CP154858.1"/>
</dbReference>
<dbReference type="AlphaFoldDB" id="A0AB39URG6"/>
<proteinExistence type="predicted"/>
<dbReference type="InterPro" id="IPR023168">
    <property type="entry name" value="GatB_Yqey_C_2"/>
</dbReference>
<dbReference type="InterPro" id="IPR042184">
    <property type="entry name" value="YqeY/Aim41_N"/>
</dbReference>
<dbReference type="GO" id="GO:0016884">
    <property type="term" value="F:carbon-nitrogen ligase activity, with glutamine as amido-N-donor"/>
    <property type="evidence" value="ECO:0007669"/>
    <property type="project" value="InterPro"/>
</dbReference>
<organism evidence="1">
    <name type="scientific">Thermohahella caldifontis</name>
    <dbReference type="NCBI Taxonomy" id="3142973"/>
    <lineage>
        <taxon>Bacteria</taxon>
        <taxon>Pseudomonadati</taxon>
        <taxon>Pseudomonadota</taxon>
        <taxon>Gammaproteobacteria</taxon>
        <taxon>Oceanospirillales</taxon>
        <taxon>Hahellaceae</taxon>
        <taxon>Thermohahella</taxon>
    </lineage>
</organism>
<protein>
    <submittedName>
        <fullName evidence="1">GatB/YqeY domain-containing protein</fullName>
    </submittedName>
</protein>
<evidence type="ECO:0000313" key="1">
    <source>
        <dbReference type="EMBL" id="XDT70914.1"/>
    </source>
</evidence>
<accession>A0AB39URG6</accession>
<dbReference type="PANTHER" id="PTHR28055:SF1">
    <property type="entry name" value="ALTERED INHERITANCE OF MITOCHONDRIA PROTEIN 41, MITOCHONDRIAL"/>
    <property type="match status" value="1"/>
</dbReference>
<dbReference type="KEGG" id="tcd:AAIA72_08815"/>
<name>A0AB39URG6_9GAMM</name>
<reference evidence="1" key="1">
    <citation type="submission" date="2024-05" db="EMBL/GenBank/DDBJ databases">
        <title>Genome sequencing of novel strain.</title>
        <authorList>
            <person name="Ganbat D."/>
            <person name="Ganbat S."/>
            <person name="Lee S.-J."/>
        </authorList>
    </citation>
    <scope>NUCLEOTIDE SEQUENCE</scope>
    <source>
        <strain evidence="1">SMD15-11</strain>
    </source>
</reference>
<dbReference type="Gene3D" id="1.10.10.410">
    <property type="match status" value="1"/>
</dbReference>
<dbReference type="InterPro" id="IPR003789">
    <property type="entry name" value="Asn/Gln_tRNA_amidoTrase-B-like"/>
</dbReference>
<gene>
    <name evidence="1" type="ORF">AAIA72_08815</name>
</gene>
<dbReference type="Gene3D" id="1.10.1510.10">
    <property type="entry name" value="Uncharacterised protein YqeY/AIM41 PF09424, N-terminal domain"/>
    <property type="match status" value="1"/>
</dbReference>
<sequence>MALKEQISDAVKDAMRARDKARLSAFRLIMADIKRVEVDSQQEADDAAVLAILDKMVKQRKDSAMQYRKAGRTDLAEIEEAEMAVIQEFMPQPLSADALAALVSDAIASTGASSMRDMGKVMAQLKPQVQGRADMTEVSKLVKSSLGG</sequence>
<dbReference type="PANTHER" id="PTHR28055">
    <property type="entry name" value="ALTERED INHERITANCE OF MITOCHONDRIA PROTEIN 41, MITOCHONDRIAL"/>
    <property type="match status" value="1"/>
</dbReference>
<dbReference type="InterPro" id="IPR019004">
    <property type="entry name" value="YqeY/Aim41"/>
</dbReference>